<dbReference type="GO" id="GO:0016853">
    <property type="term" value="F:isomerase activity"/>
    <property type="evidence" value="ECO:0007669"/>
    <property type="project" value="UniProtKB-KW"/>
</dbReference>
<feature type="non-terminal residue" evidence="4">
    <location>
        <position position="86"/>
    </location>
</feature>
<proteinExistence type="predicted"/>
<evidence type="ECO:0000313" key="4">
    <source>
        <dbReference type="EMBL" id="MDV2687304.1"/>
    </source>
</evidence>
<dbReference type="InterPro" id="IPR003762">
    <property type="entry name" value="Lara_isomerase"/>
</dbReference>
<dbReference type="Gene3D" id="3.40.50.10940">
    <property type="match status" value="1"/>
</dbReference>
<dbReference type="Proteomes" id="UP001287282">
    <property type="component" value="Unassembled WGS sequence"/>
</dbReference>
<dbReference type="InterPro" id="IPR009015">
    <property type="entry name" value="Fucose_isomerase_N/cen_sf"/>
</dbReference>
<evidence type="ECO:0000256" key="2">
    <source>
        <dbReference type="ARBA" id="ARBA00023277"/>
    </source>
</evidence>
<dbReference type="Pfam" id="PF02610">
    <property type="entry name" value="AraA_N"/>
    <property type="match status" value="1"/>
</dbReference>
<keyword evidence="1 4" id="KW-0413">Isomerase</keyword>
<sequence>YGEDVLRQVEANSKSIVNGLDGDSQVPYKLVFKSVVKDSDSIHKLILEANADENCAGIITWMHTFSPSKMWIAGLSSLQKPYLHLA</sequence>
<evidence type="ECO:0000256" key="1">
    <source>
        <dbReference type="ARBA" id="ARBA00023235"/>
    </source>
</evidence>
<accession>A0ABU3XHC9</accession>
<dbReference type="EMBL" id="JAWJBA010000563">
    <property type="protein sequence ID" value="MDV2687304.1"/>
    <property type="molecule type" value="Genomic_DNA"/>
</dbReference>
<protein>
    <submittedName>
        <fullName evidence="4">L-arabinose isomerase</fullName>
    </submittedName>
</protein>
<dbReference type="InterPro" id="IPR055389">
    <property type="entry name" value="AraA_N"/>
</dbReference>
<feature type="non-terminal residue" evidence="4">
    <location>
        <position position="1"/>
    </location>
</feature>
<dbReference type="InterPro" id="IPR038583">
    <property type="entry name" value="AraA_N_sf"/>
</dbReference>
<feature type="domain" description="L-arabinose isomerase N-terminal" evidence="3">
    <location>
        <begin position="1"/>
        <end position="85"/>
    </location>
</feature>
<dbReference type="PANTHER" id="PTHR38464">
    <property type="entry name" value="L-ARABINOSE ISOMERASE"/>
    <property type="match status" value="1"/>
</dbReference>
<dbReference type="PANTHER" id="PTHR38464:SF1">
    <property type="entry name" value="L-ARABINOSE ISOMERASE"/>
    <property type="match status" value="1"/>
</dbReference>
<keyword evidence="2" id="KW-0119">Carbohydrate metabolism</keyword>
<reference evidence="4 5" key="1">
    <citation type="submission" date="2023-10" db="EMBL/GenBank/DDBJ databases">
        <title>Screening of Alkalihalobacillus lindianensis BZ-TG-R113 and Its Alleviation of Salt Stress on Rapeseed Growth.</title>
        <authorList>
            <person name="Zhao B."/>
            <person name="Guo T."/>
        </authorList>
    </citation>
    <scope>NUCLEOTIDE SEQUENCE [LARGE SCALE GENOMIC DNA]</scope>
    <source>
        <strain evidence="4 5">BZ-TG-R113</strain>
    </source>
</reference>
<name>A0ABU3XHC9_9BACI</name>
<evidence type="ECO:0000259" key="3">
    <source>
        <dbReference type="Pfam" id="PF02610"/>
    </source>
</evidence>
<gene>
    <name evidence="4" type="ORF">RYX56_23435</name>
</gene>
<dbReference type="SUPFAM" id="SSF53743">
    <property type="entry name" value="FucI/AraA N-terminal and middle domains"/>
    <property type="match status" value="1"/>
</dbReference>
<evidence type="ECO:0000313" key="5">
    <source>
        <dbReference type="Proteomes" id="UP001287282"/>
    </source>
</evidence>
<organism evidence="4 5">
    <name type="scientific">Alkalihalophilus lindianensis</name>
    <dbReference type="NCBI Taxonomy" id="1630542"/>
    <lineage>
        <taxon>Bacteria</taxon>
        <taxon>Bacillati</taxon>
        <taxon>Bacillota</taxon>
        <taxon>Bacilli</taxon>
        <taxon>Bacillales</taxon>
        <taxon>Bacillaceae</taxon>
        <taxon>Alkalihalophilus</taxon>
    </lineage>
</organism>
<comment type="caution">
    <text evidence="4">The sequence shown here is derived from an EMBL/GenBank/DDBJ whole genome shotgun (WGS) entry which is preliminary data.</text>
</comment>
<keyword evidence="5" id="KW-1185">Reference proteome</keyword>